<evidence type="ECO:0000313" key="2">
    <source>
        <dbReference type="Proteomes" id="UP000821837"/>
    </source>
</evidence>
<gene>
    <name evidence="1" type="ORF">HPB52_006055</name>
</gene>
<name>A0A9D4T320_RHISA</name>
<dbReference type="Proteomes" id="UP000821837">
    <property type="component" value="Unassembled WGS sequence"/>
</dbReference>
<evidence type="ECO:0000313" key="1">
    <source>
        <dbReference type="EMBL" id="KAH7968128.1"/>
    </source>
</evidence>
<comment type="caution">
    <text evidence="1">The sequence shown here is derived from an EMBL/GenBank/DDBJ whole genome shotgun (WGS) entry which is preliminary data.</text>
</comment>
<reference evidence="1" key="2">
    <citation type="submission" date="2021-09" db="EMBL/GenBank/DDBJ databases">
        <authorList>
            <person name="Jia N."/>
            <person name="Wang J."/>
            <person name="Shi W."/>
            <person name="Du L."/>
            <person name="Sun Y."/>
            <person name="Zhan W."/>
            <person name="Jiang J."/>
            <person name="Wang Q."/>
            <person name="Zhang B."/>
            <person name="Ji P."/>
            <person name="Sakyi L.B."/>
            <person name="Cui X."/>
            <person name="Yuan T."/>
            <person name="Jiang B."/>
            <person name="Yang W."/>
            <person name="Lam T.T.-Y."/>
            <person name="Chang Q."/>
            <person name="Ding S."/>
            <person name="Wang X."/>
            <person name="Zhu J."/>
            <person name="Ruan X."/>
            <person name="Zhao L."/>
            <person name="Wei J."/>
            <person name="Que T."/>
            <person name="Du C."/>
            <person name="Cheng J."/>
            <person name="Dai P."/>
            <person name="Han X."/>
            <person name="Huang E."/>
            <person name="Gao Y."/>
            <person name="Liu J."/>
            <person name="Shao H."/>
            <person name="Ye R."/>
            <person name="Li L."/>
            <person name="Wei W."/>
            <person name="Wang X."/>
            <person name="Wang C."/>
            <person name="Huo Q."/>
            <person name="Li W."/>
            <person name="Guo W."/>
            <person name="Chen H."/>
            <person name="Chen S."/>
            <person name="Zhou L."/>
            <person name="Zhou L."/>
            <person name="Ni X."/>
            <person name="Tian J."/>
            <person name="Zhou Y."/>
            <person name="Sheng Y."/>
            <person name="Liu T."/>
            <person name="Pan Y."/>
            <person name="Xia L."/>
            <person name="Li J."/>
            <person name="Zhao F."/>
            <person name="Cao W."/>
        </authorList>
    </citation>
    <scope>NUCLEOTIDE SEQUENCE</scope>
    <source>
        <strain evidence="1">Rsan-2018</strain>
        <tissue evidence="1">Larvae</tissue>
    </source>
</reference>
<proteinExistence type="predicted"/>
<reference evidence="1" key="1">
    <citation type="journal article" date="2020" name="Cell">
        <title>Large-Scale Comparative Analyses of Tick Genomes Elucidate Their Genetic Diversity and Vector Capacities.</title>
        <authorList>
            <consortium name="Tick Genome and Microbiome Consortium (TIGMIC)"/>
            <person name="Jia N."/>
            <person name="Wang J."/>
            <person name="Shi W."/>
            <person name="Du L."/>
            <person name="Sun Y."/>
            <person name="Zhan W."/>
            <person name="Jiang J.F."/>
            <person name="Wang Q."/>
            <person name="Zhang B."/>
            <person name="Ji P."/>
            <person name="Bell-Sakyi L."/>
            <person name="Cui X.M."/>
            <person name="Yuan T.T."/>
            <person name="Jiang B.G."/>
            <person name="Yang W.F."/>
            <person name="Lam T.T."/>
            <person name="Chang Q.C."/>
            <person name="Ding S.J."/>
            <person name="Wang X.J."/>
            <person name="Zhu J.G."/>
            <person name="Ruan X.D."/>
            <person name="Zhao L."/>
            <person name="Wei J.T."/>
            <person name="Ye R.Z."/>
            <person name="Que T.C."/>
            <person name="Du C.H."/>
            <person name="Zhou Y.H."/>
            <person name="Cheng J.X."/>
            <person name="Dai P.F."/>
            <person name="Guo W.B."/>
            <person name="Han X.H."/>
            <person name="Huang E.J."/>
            <person name="Li L.F."/>
            <person name="Wei W."/>
            <person name="Gao Y.C."/>
            <person name="Liu J.Z."/>
            <person name="Shao H.Z."/>
            <person name="Wang X."/>
            <person name="Wang C.C."/>
            <person name="Yang T.C."/>
            <person name="Huo Q.B."/>
            <person name="Li W."/>
            <person name="Chen H.Y."/>
            <person name="Chen S.E."/>
            <person name="Zhou L.G."/>
            <person name="Ni X.B."/>
            <person name="Tian J.H."/>
            <person name="Sheng Y."/>
            <person name="Liu T."/>
            <person name="Pan Y.S."/>
            <person name="Xia L.Y."/>
            <person name="Li J."/>
            <person name="Zhao F."/>
            <person name="Cao W.C."/>
        </authorList>
    </citation>
    <scope>NUCLEOTIDE SEQUENCE</scope>
    <source>
        <strain evidence="1">Rsan-2018</strain>
    </source>
</reference>
<dbReference type="AlphaFoldDB" id="A0A9D4T320"/>
<accession>A0A9D4T320</accession>
<protein>
    <submittedName>
        <fullName evidence="1">Uncharacterized protein</fullName>
    </submittedName>
</protein>
<dbReference type="EMBL" id="JABSTV010001248">
    <property type="protein sequence ID" value="KAH7968128.1"/>
    <property type="molecule type" value="Genomic_DNA"/>
</dbReference>
<sequence>MHQKASNEQRPAMSFVNQSQQAVLDNEASRAFSRVFSKNHMPWQGILAAKFIDAITSQLKTSNTEPAENQAGGLPQTILPPTVRAAAKVTTITDDPQSGR</sequence>
<keyword evidence="2" id="KW-1185">Reference proteome</keyword>
<organism evidence="1 2">
    <name type="scientific">Rhipicephalus sanguineus</name>
    <name type="common">Brown dog tick</name>
    <name type="synonym">Ixodes sanguineus</name>
    <dbReference type="NCBI Taxonomy" id="34632"/>
    <lineage>
        <taxon>Eukaryota</taxon>
        <taxon>Metazoa</taxon>
        <taxon>Ecdysozoa</taxon>
        <taxon>Arthropoda</taxon>
        <taxon>Chelicerata</taxon>
        <taxon>Arachnida</taxon>
        <taxon>Acari</taxon>
        <taxon>Parasitiformes</taxon>
        <taxon>Ixodida</taxon>
        <taxon>Ixodoidea</taxon>
        <taxon>Ixodidae</taxon>
        <taxon>Rhipicephalinae</taxon>
        <taxon>Rhipicephalus</taxon>
        <taxon>Rhipicephalus</taxon>
    </lineage>
</organism>